<keyword evidence="5 7" id="KW-1133">Transmembrane helix</keyword>
<dbReference type="OrthoDB" id="9810086at2"/>
<evidence type="ECO:0000256" key="6">
    <source>
        <dbReference type="ARBA" id="ARBA00023136"/>
    </source>
</evidence>
<evidence type="ECO:0000259" key="8">
    <source>
        <dbReference type="PROSITE" id="PS50928"/>
    </source>
</evidence>
<organism evidence="9 10">
    <name type="scientific">Paenibacillus pinisoli</name>
    <dbReference type="NCBI Taxonomy" id="1276110"/>
    <lineage>
        <taxon>Bacteria</taxon>
        <taxon>Bacillati</taxon>
        <taxon>Bacillota</taxon>
        <taxon>Bacilli</taxon>
        <taxon>Bacillales</taxon>
        <taxon>Paenibacillaceae</taxon>
        <taxon>Paenibacillus</taxon>
    </lineage>
</organism>
<name>A0A3A6PDV5_9BACL</name>
<dbReference type="PANTHER" id="PTHR32243">
    <property type="entry name" value="MALTOSE TRANSPORT SYSTEM PERMEASE-RELATED"/>
    <property type="match status" value="1"/>
</dbReference>
<gene>
    <name evidence="9" type="ORF">D3P09_15790</name>
</gene>
<dbReference type="PANTHER" id="PTHR32243:SF18">
    <property type="entry name" value="INNER MEMBRANE ABC TRANSPORTER PERMEASE PROTEIN YCJP"/>
    <property type="match status" value="1"/>
</dbReference>
<dbReference type="AlphaFoldDB" id="A0A3A6PDV5"/>
<comment type="similarity">
    <text evidence="7">Belongs to the binding-protein-dependent transport system permease family.</text>
</comment>
<comment type="caution">
    <text evidence="9">The sequence shown here is derived from an EMBL/GenBank/DDBJ whole genome shotgun (WGS) entry which is preliminary data.</text>
</comment>
<dbReference type="CDD" id="cd06261">
    <property type="entry name" value="TM_PBP2"/>
    <property type="match status" value="1"/>
</dbReference>
<evidence type="ECO:0000256" key="4">
    <source>
        <dbReference type="ARBA" id="ARBA00022692"/>
    </source>
</evidence>
<dbReference type="SUPFAM" id="SSF161098">
    <property type="entry name" value="MetI-like"/>
    <property type="match status" value="1"/>
</dbReference>
<dbReference type="GO" id="GO:0055085">
    <property type="term" value="P:transmembrane transport"/>
    <property type="evidence" value="ECO:0007669"/>
    <property type="project" value="InterPro"/>
</dbReference>
<evidence type="ECO:0000256" key="1">
    <source>
        <dbReference type="ARBA" id="ARBA00004651"/>
    </source>
</evidence>
<evidence type="ECO:0000313" key="9">
    <source>
        <dbReference type="EMBL" id="RJX38967.1"/>
    </source>
</evidence>
<dbReference type="EMBL" id="QXQB01000003">
    <property type="protein sequence ID" value="RJX38967.1"/>
    <property type="molecule type" value="Genomic_DNA"/>
</dbReference>
<feature type="transmembrane region" description="Helical" evidence="7">
    <location>
        <begin position="71"/>
        <end position="95"/>
    </location>
</feature>
<dbReference type="InterPro" id="IPR000515">
    <property type="entry name" value="MetI-like"/>
</dbReference>
<keyword evidence="6 7" id="KW-0472">Membrane</keyword>
<feature type="domain" description="ABC transmembrane type-1" evidence="8">
    <location>
        <begin position="72"/>
        <end position="262"/>
    </location>
</feature>
<feature type="transmembrane region" description="Helical" evidence="7">
    <location>
        <begin position="188"/>
        <end position="209"/>
    </location>
</feature>
<dbReference type="Proteomes" id="UP000267798">
    <property type="component" value="Unassembled WGS sequence"/>
</dbReference>
<evidence type="ECO:0000256" key="7">
    <source>
        <dbReference type="RuleBase" id="RU363032"/>
    </source>
</evidence>
<feature type="transmembrane region" description="Helical" evidence="7">
    <location>
        <begin position="12"/>
        <end position="33"/>
    </location>
</feature>
<keyword evidence="10" id="KW-1185">Reference proteome</keyword>
<reference evidence="9 10" key="1">
    <citation type="submission" date="2018-09" db="EMBL/GenBank/DDBJ databases">
        <title>Paenibacillus aracenensis nov. sp. isolated from a cave in southern Spain.</title>
        <authorList>
            <person name="Jurado V."/>
            <person name="Gutierrez-Patricio S."/>
            <person name="Gonzalez-Pimentel J.L."/>
            <person name="Miller A.Z."/>
            <person name="Laiz L."/>
            <person name="Saiz-Jimenez C."/>
        </authorList>
    </citation>
    <scope>NUCLEOTIDE SEQUENCE [LARGE SCALE GENOMIC DNA]</scope>
    <source>
        <strain evidence="9 10">JCM 19203</strain>
    </source>
</reference>
<protein>
    <submittedName>
        <fullName evidence="9">Carbohydrate ABC transporter permease</fullName>
    </submittedName>
</protein>
<evidence type="ECO:0000256" key="2">
    <source>
        <dbReference type="ARBA" id="ARBA00022448"/>
    </source>
</evidence>
<comment type="subcellular location">
    <subcellularLocation>
        <location evidence="1 7">Cell membrane</location>
        <topology evidence="1 7">Multi-pass membrane protein</topology>
    </subcellularLocation>
</comment>
<keyword evidence="4 7" id="KW-0812">Transmembrane</keyword>
<dbReference type="GO" id="GO:0005886">
    <property type="term" value="C:plasma membrane"/>
    <property type="evidence" value="ECO:0007669"/>
    <property type="project" value="UniProtKB-SubCell"/>
</dbReference>
<keyword evidence="3" id="KW-1003">Cell membrane</keyword>
<dbReference type="Gene3D" id="1.10.3720.10">
    <property type="entry name" value="MetI-like"/>
    <property type="match status" value="1"/>
</dbReference>
<accession>A0A3A6PDV5</accession>
<evidence type="ECO:0000256" key="3">
    <source>
        <dbReference type="ARBA" id="ARBA00022475"/>
    </source>
</evidence>
<keyword evidence="2 7" id="KW-0813">Transport</keyword>
<dbReference type="PROSITE" id="PS50928">
    <property type="entry name" value="ABC_TM1"/>
    <property type="match status" value="1"/>
</dbReference>
<evidence type="ECO:0000256" key="5">
    <source>
        <dbReference type="ARBA" id="ARBA00022989"/>
    </source>
</evidence>
<feature type="transmembrane region" description="Helical" evidence="7">
    <location>
        <begin position="143"/>
        <end position="168"/>
    </location>
</feature>
<dbReference type="InterPro" id="IPR050901">
    <property type="entry name" value="BP-dep_ABC_trans_perm"/>
</dbReference>
<feature type="transmembrane region" description="Helical" evidence="7">
    <location>
        <begin position="243"/>
        <end position="262"/>
    </location>
</feature>
<dbReference type="Pfam" id="PF00528">
    <property type="entry name" value="BPD_transp_1"/>
    <property type="match status" value="1"/>
</dbReference>
<evidence type="ECO:0000313" key="10">
    <source>
        <dbReference type="Proteomes" id="UP000267798"/>
    </source>
</evidence>
<proteinExistence type="inferred from homology"/>
<sequence length="276" mass="31253">MFLSVKYAKKTVQIMISIALMIFILFPMLWLLLSSFKLPLDLFSNPPELWPSKWTFKYYIQLLQEKSFTSAMLNSLIVSGFTTAISLSIGALGAYAFARFQFPRKNAFFLTVLASQMLPHMALLIPLFMIMKLTGLLYTHQGLILTYISFSLPYVVWMFRSFIIAIPYEIEEAAKLDGCSRMQVIRKIVLPLSMGGLVTTGIFVFMGAWNEFLFASAMTNMNVKTLSVRMAEFIGEDRIAYEIMFPAGIVGSLPVLLLVLFFQKYIVRGLTEGGVK</sequence>
<dbReference type="InterPro" id="IPR035906">
    <property type="entry name" value="MetI-like_sf"/>
</dbReference>
<feature type="transmembrane region" description="Helical" evidence="7">
    <location>
        <begin position="107"/>
        <end position="131"/>
    </location>
</feature>